<organism evidence="9">
    <name type="scientific">Aminobacter carboxidus</name>
    <dbReference type="NCBI Taxonomy" id="376165"/>
    <lineage>
        <taxon>Bacteria</taxon>
        <taxon>Pseudomonadati</taxon>
        <taxon>Pseudomonadota</taxon>
        <taxon>Alphaproteobacteria</taxon>
        <taxon>Hyphomicrobiales</taxon>
        <taxon>Phyllobacteriaceae</taxon>
        <taxon>Aminobacter</taxon>
    </lineage>
</organism>
<dbReference type="PROSITE" id="PS51332">
    <property type="entry name" value="B12_BINDING"/>
    <property type="match status" value="1"/>
</dbReference>
<dbReference type="NCBIfam" id="TIGR01463">
    <property type="entry name" value="mtaA_cmuA"/>
    <property type="match status" value="1"/>
</dbReference>
<dbReference type="PIRSF" id="PIRSF036688">
    <property type="entry name" value="CmuA"/>
    <property type="match status" value="1"/>
</dbReference>
<reference evidence="9" key="1">
    <citation type="journal article" date="2005" name="FEMS Microbiol. Lett.">
        <title>Analysis of genes involved in methyl halide degradation in Aminobacter lissarensis CC495.</title>
        <authorList>
            <person name="Warner K.L."/>
            <person name="Larkin M.J."/>
            <person name="Harper D.B."/>
            <person name="Murrell J.C."/>
            <person name="McDonald I.R."/>
        </authorList>
    </citation>
    <scope>NUCLEOTIDE SEQUENCE</scope>
    <source>
        <strain evidence="9">CC495</strain>
    </source>
</reference>
<feature type="domain" description="B12-binding N-terminal" evidence="8">
    <location>
        <begin position="397"/>
        <end position="491"/>
    </location>
</feature>
<keyword evidence="6" id="KW-0484">Methanogenesis</keyword>
<evidence type="ECO:0000259" key="8">
    <source>
        <dbReference type="PROSITE" id="PS51337"/>
    </source>
</evidence>
<dbReference type="GO" id="GO:0004853">
    <property type="term" value="F:uroporphyrinogen decarboxylase activity"/>
    <property type="evidence" value="ECO:0007669"/>
    <property type="project" value="InterPro"/>
</dbReference>
<protein>
    <submittedName>
        <fullName evidence="9">CmuA</fullName>
    </submittedName>
</protein>
<evidence type="ECO:0000313" key="9">
    <source>
        <dbReference type="EMBL" id="AAW22509.1"/>
    </source>
</evidence>
<dbReference type="Gene3D" id="3.40.50.280">
    <property type="entry name" value="Cobalamin-binding domain"/>
    <property type="match status" value="1"/>
</dbReference>
<dbReference type="GO" id="GO:0006779">
    <property type="term" value="P:porphyrin-containing compound biosynthetic process"/>
    <property type="evidence" value="ECO:0007669"/>
    <property type="project" value="InterPro"/>
</dbReference>
<proteinExistence type="predicted"/>
<dbReference type="Gene3D" id="3.20.20.210">
    <property type="match status" value="1"/>
</dbReference>
<evidence type="ECO:0000256" key="4">
    <source>
        <dbReference type="ARBA" id="ARBA00022723"/>
    </source>
</evidence>
<keyword evidence="4" id="KW-0479">Metal-binding</keyword>
<evidence type="ECO:0000256" key="3">
    <source>
        <dbReference type="ARBA" id="ARBA00022679"/>
    </source>
</evidence>
<dbReference type="SUPFAM" id="SSF52242">
    <property type="entry name" value="Cobalamin (vitamin B12)-binding domain"/>
    <property type="match status" value="1"/>
</dbReference>
<evidence type="ECO:0000256" key="5">
    <source>
        <dbReference type="ARBA" id="ARBA00022833"/>
    </source>
</evidence>
<dbReference type="GO" id="GO:0031419">
    <property type="term" value="F:cobalamin binding"/>
    <property type="evidence" value="ECO:0007669"/>
    <property type="project" value="InterPro"/>
</dbReference>
<dbReference type="SUPFAM" id="SSF51726">
    <property type="entry name" value="UROD/MetE-like"/>
    <property type="match status" value="1"/>
</dbReference>
<comment type="cofactor">
    <cofactor evidence="1">
        <name>Zn(2+)</name>
        <dbReference type="ChEBI" id="CHEBI:29105"/>
    </cofactor>
</comment>
<evidence type="ECO:0000256" key="1">
    <source>
        <dbReference type="ARBA" id="ARBA00001947"/>
    </source>
</evidence>
<dbReference type="InterPro" id="IPR000257">
    <property type="entry name" value="Uroporphyrinogen_deCOase"/>
</dbReference>
<dbReference type="InterPro" id="IPR015839">
    <property type="entry name" value="CmuA"/>
</dbReference>
<evidence type="ECO:0000256" key="6">
    <source>
        <dbReference type="ARBA" id="ARBA00022994"/>
    </source>
</evidence>
<dbReference type="InterPro" id="IPR036724">
    <property type="entry name" value="Cobalamin-bd_sf"/>
</dbReference>
<dbReference type="PANTHER" id="PTHR47099">
    <property type="entry name" value="METHYLCOBAMIDE:COM METHYLTRANSFERASE MTBA"/>
    <property type="match status" value="1"/>
</dbReference>
<accession>Q5MBS1</accession>
<dbReference type="InterPro" id="IPR003759">
    <property type="entry name" value="Cbl-bd_cap"/>
</dbReference>
<dbReference type="CDD" id="cd02070">
    <property type="entry name" value="corrinoid_protein_B12-BD"/>
    <property type="match status" value="1"/>
</dbReference>
<dbReference type="InterPro" id="IPR036594">
    <property type="entry name" value="Meth_synthase_dom"/>
</dbReference>
<dbReference type="AlphaFoldDB" id="Q5MBS1"/>
<dbReference type="Pfam" id="PF02310">
    <property type="entry name" value="B12-binding"/>
    <property type="match status" value="1"/>
</dbReference>
<feature type="domain" description="B12-binding" evidence="7">
    <location>
        <begin position="493"/>
        <end position="619"/>
    </location>
</feature>
<dbReference type="InterPro" id="IPR052024">
    <property type="entry name" value="Methanogen_methyltrans"/>
</dbReference>
<keyword evidence="2" id="KW-0489">Methyltransferase</keyword>
<dbReference type="SMART" id="SM01018">
    <property type="entry name" value="B12-binding_2"/>
    <property type="match status" value="1"/>
</dbReference>
<keyword evidence="5" id="KW-0862">Zinc</keyword>
<dbReference type="InterPro" id="IPR038071">
    <property type="entry name" value="UROD/MetE-like_sf"/>
</dbReference>
<dbReference type="GO" id="GO:0032259">
    <property type="term" value="P:methylation"/>
    <property type="evidence" value="ECO:0007669"/>
    <property type="project" value="UniProtKB-KW"/>
</dbReference>
<dbReference type="InterPro" id="IPR006158">
    <property type="entry name" value="Cobalamin-bd"/>
</dbReference>
<dbReference type="Pfam" id="PF02607">
    <property type="entry name" value="B12-binding_2"/>
    <property type="match status" value="1"/>
</dbReference>
<sequence>MEMATVGKMTSRERMFAAVTMQGLPDQVPCLPLLMARGIKEGGITVEKALRDGVASAQAKHKAQQKFGGDVIIAGTDLFTPVECVEGCELDYLPYAQPSLVKHPTPTKDAFYRYKEKYEREGFKPSARVLEIMKEAKEFVRLGYKDTHVIPTPVGGPITTAQLMTGSSEFLTYLSEDPDYADEVSELALDVVKNVCRLMFESGIDVCNILDPFNSSDILPPEVFRKHGLPYQKRLFEYIHKELGGIGFTHTCTFTQPIWRDIAGSGTMNFNGDMYPGMDKAKQAIGGQISLMGTLSPYSTLMHGTTEAVRNEVKKLAAEVGYNGGLIVMPGCDIDWNIPDENLHAMIQQCAEIKYPMDIPALGDLSNVYLAGHPKHPGKRSSSVAGDTQIAELKTRHEDLTPVEEVNEKLVEAIMEYDGDKAIEWTKKGLERGMTPQAIVFDGLSLGMKIVGDLYERNERFVTDMLKAAKTMDKAMPILTPLLEANGGGDGPTGTVVVGLVRGNTQDIGKNLVCLMLKANGFKVIDMGKNVKPEQFIEMAEKENAVAIGMSVMTNSSSVYVQKVKEMLDEQGKGGKYLLMFGGAAANIGLAREFGIEYGIDANAAVQLVRDHVSRKMAA</sequence>
<keyword evidence="3" id="KW-0808">Transferase</keyword>
<dbReference type="GO" id="GO:0006730">
    <property type="term" value="P:one-carbon metabolic process"/>
    <property type="evidence" value="ECO:0007669"/>
    <property type="project" value="InterPro"/>
</dbReference>
<evidence type="ECO:0000256" key="2">
    <source>
        <dbReference type="ARBA" id="ARBA00022603"/>
    </source>
</evidence>
<dbReference type="InterPro" id="IPR006360">
    <property type="entry name" value="Mtase_MtaA_CmuA"/>
</dbReference>
<dbReference type="PANTHER" id="PTHR47099:SF1">
    <property type="entry name" value="METHYLCOBAMIDE:COM METHYLTRANSFERASE MTBA"/>
    <property type="match status" value="1"/>
</dbReference>
<dbReference type="PROSITE" id="PS51337">
    <property type="entry name" value="B12_BINDING_NTER"/>
    <property type="match status" value="1"/>
</dbReference>
<dbReference type="Pfam" id="PF01208">
    <property type="entry name" value="URO-D"/>
    <property type="match status" value="1"/>
</dbReference>
<dbReference type="EMBL" id="AY838881">
    <property type="protein sequence ID" value="AAW22509.1"/>
    <property type="molecule type" value="Genomic_DNA"/>
</dbReference>
<dbReference type="GO" id="GO:0008168">
    <property type="term" value="F:methyltransferase activity"/>
    <property type="evidence" value="ECO:0007669"/>
    <property type="project" value="UniProtKB-KW"/>
</dbReference>
<dbReference type="GO" id="GO:0046872">
    <property type="term" value="F:metal ion binding"/>
    <property type="evidence" value="ECO:0007669"/>
    <property type="project" value="UniProtKB-KW"/>
</dbReference>
<name>Q5MBS1_9HYPH</name>
<dbReference type="CDD" id="cd03465">
    <property type="entry name" value="URO-D_like"/>
    <property type="match status" value="1"/>
</dbReference>
<dbReference type="Gene3D" id="1.10.1240.10">
    <property type="entry name" value="Methionine synthase domain"/>
    <property type="match status" value="1"/>
</dbReference>
<evidence type="ECO:0000259" key="7">
    <source>
        <dbReference type="PROSITE" id="PS51332"/>
    </source>
</evidence>
<dbReference type="SUPFAM" id="SSF47644">
    <property type="entry name" value="Methionine synthase domain"/>
    <property type="match status" value="1"/>
</dbReference>
<dbReference type="GO" id="GO:0015948">
    <property type="term" value="P:methanogenesis"/>
    <property type="evidence" value="ECO:0007669"/>
    <property type="project" value="UniProtKB-KW"/>
</dbReference>